<dbReference type="InterPro" id="IPR045772">
    <property type="entry name" value="DUF6225"/>
</dbReference>
<comment type="caution">
    <text evidence="1">The sequence shown here is derived from an EMBL/GenBank/DDBJ whole genome shotgun (WGS) entry which is preliminary data.</text>
</comment>
<accession>A0AAW8NH58</accession>
<evidence type="ECO:0000313" key="2">
    <source>
        <dbReference type="Proteomes" id="UP001262032"/>
    </source>
</evidence>
<sequence>MDFEHVAHAWTVGRLREALAGLPDDLPIIVDVAEEPGGDTVQEQVVVHAGFGHGIDGRGEPFVGREFRIGCEFPPGTYLQRDR</sequence>
<dbReference type="RefSeq" id="WP_139027776.1">
    <property type="nucleotide sequence ID" value="NZ_JAVDWN010000035.1"/>
</dbReference>
<organism evidence="1 2">
    <name type="scientific">Pseudarthrobacter oxydans</name>
    <name type="common">Arthrobacter oxydans</name>
    <dbReference type="NCBI Taxonomy" id="1671"/>
    <lineage>
        <taxon>Bacteria</taxon>
        <taxon>Bacillati</taxon>
        <taxon>Actinomycetota</taxon>
        <taxon>Actinomycetes</taxon>
        <taxon>Micrococcales</taxon>
        <taxon>Micrococcaceae</taxon>
        <taxon>Pseudarthrobacter</taxon>
    </lineage>
</organism>
<dbReference type="AlphaFoldDB" id="A0AAW8NH58"/>
<name>A0AAW8NH58_PSEOX</name>
<evidence type="ECO:0000313" key="1">
    <source>
        <dbReference type="EMBL" id="MDR7166239.1"/>
    </source>
</evidence>
<protein>
    <submittedName>
        <fullName evidence="1">Uncharacterized protein</fullName>
    </submittedName>
</protein>
<reference evidence="1" key="1">
    <citation type="submission" date="2023-07" db="EMBL/GenBank/DDBJ databases">
        <title>Sorghum-associated microbial communities from plants grown in Nebraska, USA.</title>
        <authorList>
            <person name="Schachtman D."/>
        </authorList>
    </citation>
    <scope>NUCLEOTIDE SEQUENCE</scope>
    <source>
        <strain evidence="1">BE261</strain>
    </source>
</reference>
<gene>
    <name evidence="1" type="ORF">J2X12_004293</name>
</gene>
<dbReference type="EMBL" id="JAVDWN010000035">
    <property type="protein sequence ID" value="MDR7166239.1"/>
    <property type="molecule type" value="Genomic_DNA"/>
</dbReference>
<dbReference type="Proteomes" id="UP001262032">
    <property type="component" value="Unassembled WGS sequence"/>
</dbReference>
<proteinExistence type="predicted"/>
<dbReference type="Pfam" id="PF19735">
    <property type="entry name" value="DUF6225"/>
    <property type="match status" value="1"/>
</dbReference>